<evidence type="ECO:0000256" key="1">
    <source>
        <dbReference type="ARBA" id="ARBA00010701"/>
    </source>
</evidence>
<evidence type="ECO:0000256" key="3">
    <source>
        <dbReference type="PIRSR" id="PIRSR000862-1"/>
    </source>
</evidence>
<keyword evidence="2" id="KW-0443">Lipid metabolism</keyword>
<dbReference type="EMBL" id="LR746274">
    <property type="protein sequence ID" value="CAA7404710.1"/>
    <property type="molecule type" value="Genomic_DNA"/>
</dbReference>
<evidence type="ECO:0000259" key="5">
    <source>
        <dbReference type="Pfam" id="PF04083"/>
    </source>
</evidence>
<protein>
    <recommendedName>
        <fullName evidence="2">Lipase</fullName>
    </recommendedName>
</protein>
<dbReference type="GO" id="GO:0016042">
    <property type="term" value="P:lipid catabolic process"/>
    <property type="evidence" value="ECO:0007669"/>
    <property type="project" value="UniProtKB-KW"/>
</dbReference>
<dbReference type="OrthoDB" id="9974421at2759"/>
<keyword evidence="7" id="KW-1185">Reference proteome</keyword>
<dbReference type="Gene3D" id="3.40.50.1820">
    <property type="entry name" value="alpha/beta hydrolase"/>
    <property type="match status" value="1"/>
</dbReference>
<gene>
    <name evidence="6" type="ORF">SI8410_11015388</name>
</gene>
<feature type="active site" description="Nucleophile" evidence="3">
    <location>
        <position position="198"/>
    </location>
</feature>
<dbReference type="FunFam" id="3.40.50.1820:FF:000126">
    <property type="entry name" value="Lipase"/>
    <property type="match status" value="1"/>
</dbReference>
<keyword evidence="4" id="KW-0812">Transmembrane</keyword>
<keyword evidence="2" id="KW-0378">Hydrolase</keyword>
<dbReference type="GO" id="GO:0016788">
    <property type="term" value="F:hydrolase activity, acting on ester bonds"/>
    <property type="evidence" value="ECO:0007669"/>
    <property type="project" value="InterPro"/>
</dbReference>
<organism evidence="6 7">
    <name type="scientific">Spirodela intermedia</name>
    <name type="common">Intermediate duckweed</name>
    <dbReference type="NCBI Taxonomy" id="51605"/>
    <lineage>
        <taxon>Eukaryota</taxon>
        <taxon>Viridiplantae</taxon>
        <taxon>Streptophyta</taxon>
        <taxon>Embryophyta</taxon>
        <taxon>Tracheophyta</taxon>
        <taxon>Spermatophyta</taxon>
        <taxon>Magnoliopsida</taxon>
        <taxon>Liliopsida</taxon>
        <taxon>Araceae</taxon>
        <taxon>Lemnoideae</taxon>
        <taxon>Spirodela</taxon>
    </lineage>
</organism>
<dbReference type="AlphaFoldDB" id="A0A7I8L447"/>
<evidence type="ECO:0000256" key="2">
    <source>
        <dbReference type="PIRNR" id="PIRNR000862"/>
    </source>
</evidence>
<dbReference type="SUPFAM" id="SSF53474">
    <property type="entry name" value="alpha/beta-Hydrolases"/>
    <property type="match status" value="1"/>
</dbReference>
<keyword evidence="2" id="KW-0442">Lipid degradation</keyword>
<keyword evidence="4" id="KW-1133">Transmembrane helix</keyword>
<evidence type="ECO:0000256" key="4">
    <source>
        <dbReference type="SAM" id="Phobius"/>
    </source>
</evidence>
<comment type="similarity">
    <text evidence="1 2">Belongs to the AB hydrolase superfamily. Lipase family.</text>
</comment>
<feature type="transmembrane region" description="Helical" evidence="4">
    <location>
        <begin position="12"/>
        <end position="37"/>
    </location>
</feature>
<name>A0A7I8L447_SPIIN</name>
<dbReference type="PIRSF" id="PIRSF000862">
    <property type="entry name" value="Steryl_ester_lip"/>
    <property type="match status" value="1"/>
</dbReference>
<feature type="domain" description="Partial AB-hydrolase lipase" evidence="5">
    <location>
        <begin position="63"/>
        <end position="123"/>
    </location>
</feature>
<feature type="active site" description="Charge relay system" evidence="3">
    <location>
        <position position="368"/>
    </location>
</feature>
<dbReference type="InterPro" id="IPR006693">
    <property type="entry name" value="AB_hydrolase_lipase"/>
</dbReference>
<feature type="active site" description="Charge relay system" evidence="3">
    <location>
        <position position="401"/>
    </location>
</feature>
<proteinExistence type="inferred from homology"/>
<dbReference type="InterPro" id="IPR025483">
    <property type="entry name" value="Lipase_euk"/>
</dbReference>
<accession>A0A7I8L447</accession>
<keyword evidence="4" id="KW-0472">Membrane</keyword>
<dbReference type="Pfam" id="PF04083">
    <property type="entry name" value="Abhydro_lipase"/>
    <property type="match status" value="1"/>
</dbReference>
<evidence type="ECO:0000313" key="7">
    <source>
        <dbReference type="Proteomes" id="UP000663760"/>
    </source>
</evidence>
<dbReference type="Proteomes" id="UP000663760">
    <property type="component" value="Chromosome 11"/>
</dbReference>
<evidence type="ECO:0000313" key="6">
    <source>
        <dbReference type="EMBL" id="CAA7404710.1"/>
    </source>
</evidence>
<dbReference type="PANTHER" id="PTHR11005">
    <property type="entry name" value="LYSOSOMAL ACID LIPASE-RELATED"/>
    <property type="match status" value="1"/>
</dbReference>
<sequence length="426" mass="46736">MGPGCGTKTSIVFFFFVSSSVWSCGLVVVAHGGWWWWPLQPGHGGGGGGPAAGETAGICASTVAPNGYKCQEFKVTTEDGYILTMQRIPEGRNGDGGTAAVGPRQPVLLQHGVLMDGTTWVLNSPEESLAYVLADAGYDVWIANARGTRWSRRHSTLDSSSPAYWRWSWDELALYELPATVGFVYQKTGKRVDYVGHSMGTLMALASLSEGRLVDKLRSAALLSPVAYLSRMTTPLGIVAARAFLGEMLAWLGISEFDPKGLPVTNFLKLLCLDPSIDCYDLMTSLTGKNCCLNESTVELFLNYEPQPTSTRNMVHFAQTYRDGVPSKFDFGGRDANLRQYGQERPPAYNMSAISGEFPIFLSYGGRDFLSDVEDVRRLLIDLRSHDADKLTVQFVPEFAHVDFIIGVSAKTVVYDQVLAFFRRLG</sequence>
<dbReference type="InterPro" id="IPR029058">
    <property type="entry name" value="AB_hydrolase_fold"/>
</dbReference>
<reference evidence="6" key="1">
    <citation type="submission" date="2020-02" db="EMBL/GenBank/DDBJ databases">
        <authorList>
            <person name="Scholz U."/>
            <person name="Mascher M."/>
            <person name="Fiebig A."/>
        </authorList>
    </citation>
    <scope>NUCLEOTIDE SEQUENCE</scope>
</reference>